<evidence type="ECO:0000256" key="5">
    <source>
        <dbReference type="ARBA" id="ARBA00022679"/>
    </source>
</evidence>
<protein>
    <recommendedName>
        <fullName evidence="9">tRNA (guanine(10)-N(2))-methyltransferase</fullName>
        <ecNumber evidence="9">2.1.1.214</ecNumber>
    </recommendedName>
</protein>
<dbReference type="Pfam" id="PF25904">
    <property type="entry name" value="Tmrp11_N"/>
    <property type="match status" value="1"/>
</dbReference>
<evidence type="ECO:0000256" key="6">
    <source>
        <dbReference type="ARBA" id="ARBA00022691"/>
    </source>
</evidence>
<feature type="domain" description="tRNA (guanine(10)-N(2))-methyltransferase TRMT11 N-terminal" evidence="12">
    <location>
        <begin position="3"/>
        <end position="176"/>
    </location>
</feature>
<dbReference type="PANTHER" id="PTHR13370">
    <property type="entry name" value="RNA METHYLASE-RELATED"/>
    <property type="match status" value="1"/>
</dbReference>
<evidence type="ECO:0000256" key="3">
    <source>
        <dbReference type="ARBA" id="ARBA00022555"/>
    </source>
</evidence>
<evidence type="ECO:0000256" key="4">
    <source>
        <dbReference type="ARBA" id="ARBA00022603"/>
    </source>
</evidence>
<dbReference type="PANTHER" id="PTHR13370:SF3">
    <property type="entry name" value="TRNA (GUANINE(10)-N2)-METHYLTRANSFERASE HOMOLOG"/>
    <property type="match status" value="1"/>
</dbReference>
<evidence type="ECO:0000256" key="2">
    <source>
        <dbReference type="ARBA" id="ARBA00022490"/>
    </source>
</evidence>
<dbReference type="InterPro" id="IPR000241">
    <property type="entry name" value="RlmKL-like_Mtase"/>
</dbReference>
<dbReference type="Gene3D" id="3.40.50.150">
    <property type="entry name" value="Vaccinia Virus protein VP39"/>
    <property type="match status" value="1"/>
</dbReference>
<reference evidence="13 14" key="1">
    <citation type="submission" date="2021-02" db="EMBL/GenBank/DDBJ databases">
        <title>Variation within the Batrachochytrium salamandrivorans European outbreak.</title>
        <authorList>
            <person name="Kelly M."/>
            <person name="Pasmans F."/>
            <person name="Shea T.P."/>
            <person name="Munoz J.F."/>
            <person name="Carranza S."/>
            <person name="Cuomo C.A."/>
            <person name="Martel A."/>
        </authorList>
    </citation>
    <scope>NUCLEOTIDE SEQUENCE [LARGE SCALE GENOMIC DNA]</scope>
    <source>
        <strain evidence="13 14">AMFP18/2</strain>
    </source>
</reference>
<evidence type="ECO:0000259" key="11">
    <source>
        <dbReference type="Pfam" id="PF01170"/>
    </source>
</evidence>
<dbReference type="PIRSF" id="PIRSF017259">
    <property type="entry name" value="tRNA_mtfrase_TRM11"/>
    <property type="match status" value="1"/>
</dbReference>
<keyword evidence="14" id="KW-1185">Reference proteome</keyword>
<dbReference type="InterPro" id="IPR059073">
    <property type="entry name" value="TRMT11_N"/>
</dbReference>
<comment type="caution">
    <text evidence="13">The sequence shown here is derived from an EMBL/GenBank/DDBJ whole genome shotgun (WGS) entry which is preliminary data.</text>
</comment>
<dbReference type="Pfam" id="PF01170">
    <property type="entry name" value="UPF0020"/>
    <property type="match status" value="1"/>
</dbReference>
<keyword evidence="3 10" id="KW-0820">tRNA-binding</keyword>
<evidence type="ECO:0000259" key="12">
    <source>
        <dbReference type="Pfam" id="PF25904"/>
    </source>
</evidence>
<dbReference type="InterPro" id="IPR002052">
    <property type="entry name" value="DNA_methylase_N6_adenine_CS"/>
</dbReference>
<evidence type="ECO:0000256" key="7">
    <source>
        <dbReference type="ARBA" id="ARBA00022694"/>
    </source>
</evidence>
<comment type="similarity">
    <text evidence="10">Belongs to the class I-like SAM-binding methyltransferase superfamily. TRM11 methyltransferase family.</text>
</comment>
<keyword evidence="4 10" id="KW-0489">Methyltransferase</keyword>
<accession>A0ABQ8EWJ4</accession>
<keyword evidence="8 10" id="KW-0694">RNA-binding</keyword>
<evidence type="ECO:0000256" key="10">
    <source>
        <dbReference type="PROSITE-ProRule" id="PRU00959"/>
    </source>
</evidence>
<dbReference type="PRINTS" id="PR00507">
    <property type="entry name" value="N12N6MTFRASE"/>
</dbReference>
<name>A0ABQ8EWJ4_9FUNG</name>
<organism evidence="13 14">
    <name type="scientific">Batrachochytrium salamandrivorans</name>
    <dbReference type="NCBI Taxonomy" id="1357716"/>
    <lineage>
        <taxon>Eukaryota</taxon>
        <taxon>Fungi</taxon>
        <taxon>Fungi incertae sedis</taxon>
        <taxon>Chytridiomycota</taxon>
        <taxon>Chytridiomycota incertae sedis</taxon>
        <taxon>Chytridiomycetes</taxon>
        <taxon>Rhizophydiales</taxon>
        <taxon>Rhizophydiales incertae sedis</taxon>
        <taxon>Batrachochytrium</taxon>
    </lineage>
</organism>
<dbReference type="SUPFAM" id="SSF53335">
    <property type="entry name" value="S-adenosyl-L-methionine-dependent methyltransferases"/>
    <property type="match status" value="1"/>
</dbReference>
<dbReference type="PROSITE" id="PS00092">
    <property type="entry name" value="N6_MTASE"/>
    <property type="match status" value="1"/>
</dbReference>
<comment type="subcellular location">
    <subcellularLocation>
        <location evidence="1">Cytoplasm</location>
    </subcellularLocation>
</comment>
<sequence>MPRFLVRFAQFHVQFRLPELMSLAKLHDIKVEFDPLEYSDNCAFLVIVLDNVEAAVKLVSRSILIKDIIELWAIGDTFDALVDNIKSGTQWLRPEYKTCSFKFMVHSSGISLSMAKQISKINKFAWLKYDGPIVLTKPDATFTYYEDFGFNASLGTPTPDEPVRMYFGLWISSANRSIVAQYDLKKRGYLGTTSMDAELSLVMANQALARPGSFTLDPFVGTGSFLVSCSHFGAYTVGSDIDGRQIRGSGDKSVETNIGQYGLQKRVIGSLICDIAHHPWRKGMWWDSIVCDPPYGVRAGAKKIANSADRSEGNAWREGSNFKENGEPRYPLTVAYQMEDVVVDLVAFAAAYLVPGGRLVFWLPTLNEQYEPQDIPTHPSLVLVSNSEQSFGKWSRRLITMEKIIGAVDSSDDLVSARREVVAGEGSSKELGHARFRDKYFGDI</sequence>
<evidence type="ECO:0000313" key="13">
    <source>
        <dbReference type="EMBL" id="KAH6587757.1"/>
    </source>
</evidence>
<dbReference type="EMBL" id="JAFCIX010000553">
    <property type="protein sequence ID" value="KAH6587757.1"/>
    <property type="molecule type" value="Genomic_DNA"/>
</dbReference>
<dbReference type="EC" id="2.1.1.214" evidence="9"/>
<dbReference type="Proteomes" id="UP001648503">
    <property type="component" value="Unassembled WGS sequence"/>
</dbReference>
<keyword evidence="7 10" id="KW-0819">tRNA processing</keyword>
<keyword evidence="2" id="KW-0963">Cytoplasm</keyword>
<keyword evidence="5 10" id="KW-0808">Transferase</keyword>
<keyword evidence="6 10" id="KW-0949">S-adenosyl-L-methionine</keyword>
<evidence type="ECO:0000256" key="8">
    <source>
        <dbReference type="ARBA" id="ARBA00022884"/>
    </source>
</evidence>
<dbReference type="InterPro" id="IPR029063">
    <property type="entry name" value="SAM-dependent_MTases_sf"/>
</dbReference>
<feature type="domain" description="Ribosomal RNA large subunit methyltransferase K/L-like methyltransferase" evidence="11">
    <location>
        <begin position="186"/>
        <end position="303"/>
    </location>
</feature>
<evidence type="ECO:0000256" key="1">
    <source>
        <dbReference type="ARBA" id="ARBA00004496"/>
    </source>
</evidence>
<evidence type="ECO:0000256" key="9">
    <source>
        <dbReference type="ARBA" id="ARBA00066937"/>
    </source>
</evidence>
<gene>
    <name evidence="13" type="ORF">BASA50_011148</name>
</gene>
<evidence type="ECO:0000313" key="14">
    <source>
        <dbReference type="Proteomes" id="UP001648503"/>
    </source>
</evidence>
<dbReference type="PROSITE" id="PS51627">
    <property type="entry name" value="SAM_MT_TRM11"/>
    <property type="match status" value="1"/>
</dbReference>
<dbReference type="InterPro" id="IPR016691">
    <property type="entry name" value="TRMT11"/>
</dbReference>
<proteinExistence type="inferred from homology"/>